<reference evidence="2 3" key="1">
    <citation type="submission" date="2016-03" db="EMBL/GenBank/DDBJ databases">
        <authorList>
            <person name="Devillers H."/>
        </authorList>
    </citation>
    <scope>NUCLEOTIDE SEQUENCE [LARGE SCALE GENOMIC DNA]</scope>
    <source>
        <strain evidence="2">CBS 6772</strain>
    </source>
</reference>
<sequence>MVTSQSEWLELPMKHQTSEGQEQAPSSSNPVVRRHLLFPPITANQFLVGSKEYIPLFHDGVKDQAMKEYGFGG</sequence>
<accession>A0A1G4MIJ7</accession>
<keyword evidence="3" id="KW-1185">Reference proteome</keyword>
<organism evidence="2 3">
    <name type="scientific">Lachancea fermentati</name>
    <name type="common">Zygosaccharomyces fermentati</name>
    <dbReference type="NCBI Taxonomy" id="4955"/>
    <lineage>
        <taxon>Eukaryota</taxon>
        <taxon>Fungi</taxon>
        <taxon>Dikarya</taxon>
        <taxon>Ascomycota</taxon>
        <taxon>Saccharomycotina</taxon>
        <taxon>Saccharomycetes</taxon>
        <taxon>Saccharomycetales</taxon>
        <taxon>Saccharomycetaceae</taxon>
        <taxon>Lachancea</taxon>
    </lineage>
</organism>
<dbReference type="AlphaFoldDB" id="A0A1G4MIJ7"/>
<dbReference type="Proteomes" id="UP000190831">
    <property type="component" value="Chromosome G"/>
</dbReference>
<gene>
    <name evidence="2" type="ORF">LAFE_0G15962G</name>
</gene>
<evidence type="ECO:0000313" key="3">
    <source>
        <dbReference type="Proteomes" id="UP000190831"/>
    </source>
</evidence>
<evidence type="ECO:0000256" key="1">
    <source>
        <dbReference type="SAM" id="MobiDB-lite"/>
    </source>
</evidence>
<dbReference type="OrthoDB" id="4039380at2759"/>
<evidence type="ECO:0000313" key="2">
    <source>
        <dbReference type="EMBL" id="SCW03685.1"/>
    </source>
</evidence>
<dbReference type="EMBL" id="LT598486">
    <property type="protein sequence ID" value="SCW03685.1"/>
    <property type="molecule type" value="Genomic_DNA"/>
</dbReference>
<proteinExistence type="predicted"/>
<name>A0A1G4MIJ7_LACFM</name>
<protein>
    <submittedName>
        <fullName evidence="2">LAFE_0G15962g1_1</fullName>
    </submittedName>
</protein>
<feature type="compositionally biased region" description="Polar residues" evidence="1">
    <location>
        <begin position="18"/>
        <end position="30"/>
    </location>
</feature>
<feature type="region of interest" description="Disordered" evidence="1">
    <location>
        <begin position="1"/>
        <end position="31"/>
    </location>
</feature>